<accession>A0AB38BIH0</accession>
<evidence type="ECO:0000313" key="4">
    <source>
        <dbReference type="Proteomes" id="UP000199686"/>
    </source>
</evidence>
<proteinExistence type="predicted"/>
<protein>
    <recommendedName>
        <fullName evidence="5">HTH cro/C1-type domain-containing protein</fullName>
    </recommendedName>
</protein>
<comment type="caution">
    <text evidence="2">The sequence shown here is derived from an EMBL/GenBank/DDBJ whole genome shotgun (WGS) entry which is preliminary data.</text>
</comment>
<dbReference type="RefSeq" id="WP_086989479.1">
    <property type="nucleotide sequence ID" value="NZ_FJMZ01000027.1"/>
</dbReference>
<dbReference type="Proteomes" id="UP000195947">
    <property type="component" value="Unassembled WGS sequence"/>
</dbReference>
<evidence type="ECO:0000313" key="2">
    <source>
        <dbReference type="EMBL" id="SFH85896.1"/>
    </source>
</evidence>
<keyword evidence="3" id="KW-1185">Reference proteome</keyword>
<reference evidence="2 4" key="2">
    <citation type="submission" date="2016-10" db="EMBL/GenBank/DDBJ databases">
        <authorList>
            <person name="Varghese N."/>
            <person name="Submissions S."/>
        </authorList>
    </citation>
    <scope>NUCLEOTIDE SEQUENCE [LARGE SCALE GENOMIC DNA]</scope>
    <source>
        <strain evidence="2 4">DSM 2094</strain>
    </source>
</reference>
<dbReference type="EMBL" id="FJMZ01000027">
    <property type="protein sequence ID" value="CZQ96989.1"/>
    <property type="molecule type" value="Genomic_DNA"/>
</dbReference>
<dbReference type="InterPro" id="IPR010982">
    <property type="entry name" value="Lambda_DNA-bd_dom_sf"/>
</dbReference>
<dbReference type="AlphaFoldDB" id="A0AB38BIH0"/>
<evidence type="ECO:0008006" key="5">
    <source>
        <dbReference type="Google" id="ProtNLM"/>
    </source>
</evidence>
<gene>
    <name evidence="2" type="ORF">SAMN04488507_102017</name>
    <name evidence="1" type="ORF">TFLO_2136</name>
</gene>
<organism evidence="2 4">
    <name type="scientific">Trichococcus flocculiformis</name>
    <dbReference type="NCBI Taxonomy" id="82803"/>
    <lineage>
        <taxon>Bacteria</taxon>
        <taxon>Bacillati</taxon>
        <taxon>Bacillota</taxon>
        <taxon>Bacilli</taxon>
        <taxon>Lactobacillales</taxon>
        <taxon>Carnobacteriaceae</taxon>
        <taxon>Trichococcus</taxon>
    </lineage>
</organism>
<evidence type="ECO:0000313" key="3">
    <source>
        <dbReference type="Proteomes" id="UP000195947"/>
    </source>
</evidence>
<name>A0AB38BIH0_9LACT</name>
<dbReference type="GO" id="GO:0003677">
    <property type="term" value="F:DNA binding"/>
    <property type="evidence" value="ECO:0007669"/>
    <property type="project" value="InterPro"/>
</dbReference>
<sequence>MDISNKELRNAITRSGLKYWEIAKEIGISASTFSVWLRFEIDDTKRKAIEVAIKNLEAKRGY</sequence>
<dbReference type="EMBL" id="FOQC01000020">
    <property type="protein sequence ID" value="SFH85896.1"/>
    <property type="molecule type" value="Genomic_DNA"/>
</dbReference>
<reference evidence="1 3" key="1">
    <citation type="submission" date="2016-02" db="EMBL/GenBank/DDBJ databases">
        <authorList>
            <person name="Strepis N."/>
        </authorList>
    </citation>
    <scope>NUCLEOTIDE SEQUENCE [LARGE SCALE GENOMIC DNA]</scope>
    <source>
        <strain evidence="1">Trichococcus flocculiformis</strain>
    </source>
</reference>
<dbReference type="Proteomes" id="UP000199686">
    <property type="component" value="Unassembled WGS sequence"/>
</dbReference>
<evidence type="ECO:0000313" key="1">
    <source>
        <dbReference type="EMBL" id="CZQ96989.1"/>
    </source>
</evidence>
<dbReference type="Gene3D" id="1.10.260.40">
    <property type="entry name" value="lambda repressor-like DNA-binding domains"/>
    <property type="match status" value="1"/>
</dbReference>